<feature type="transmembrane region" description="Helical" evidence="1">
    <location>
        <begin position="209"/>
        <end position="227"/>
    </location>
</feature>
<feature type="transmembrane region" description="Helical" evidence="1">
    <location>
        <begin position="145"/>
        <end position="163"/>
    </location>
</feature>
<evidence type="ECO:0000313" key="3">
    <source>
        <dbReference type="EMBL" id="MCS5735138.1"/>
    </source>
</evidence>
<dbReference type="RefSeq" id="WP_259540046.1">
    <property type="nucleotide sequence ID" value="NZ_JANLCJ010000005.1"/>
</dbReference>
<keyword evidence="1" id="KW-1133">Transmembrane helix</keyword>
<protein>
    <submittedName>
        <fullName evidence="3">DUF998 domain-containing protein</fullName>
    </submittedName>
</protein>
<feature type="transmembrane region" description="Helical" evidence="1">
    <location>
        <begin position="81"/>
        <end position="101"/>
    </location>
</feature>
<keyword evidence="4" id="KW-1185">Reference proteome</keyword>
<evidence type="ECO:0000256" key="1">
    <source>
        <dbReference type="SAM" id="Phobius"/>
    </source>
</evidence>
<reference evidence="3" key="1">
    <citation type="submission" date="2022-08" db="EMBL/GenBank/DDBJ databases">
        <authorList>
            <person name="Deng Y."/>
            <person name="Han X.-F."/>
            <person name="Zhang Y.-Q."/>
        </authorList>
    </citation>
    <scope>NUCLEOTIDE SEQUENCE</scope>
    <source>
        <strain evidence="3">CPCC 203386</strain>
    </source>
</reference>
<proteinExistence type="predicted"/>
<dbReference type="EMBL" id="JANLCJ010000005">
    <property type="protein sequence ID" value="MCS5735138.1"/>
    <property type="molecule type" value="Genomic_DNA"/>
</dbReference>
<organism evidence="3 4">
    <name type="scientific">Herbiconiux daphne</name>
    <dbReference type="NCBI Taxonomy" id="2970914"/>
    <lineage>
        <taxon>Bacteria</taxon>
        <taxon>Bacillati</taxon>
        <taxon>Actinomycetota</taxon>
        <taxon>Actinomycetes</taxon>
        <taxon>Micrococcales</taxon>
        <taxon>Microbacteriaceae</taxon>
        <taxon>Herbiconiux</taxon>
    </lineage>
</organism>
<gene>
    <name evidence="3" type="ORF">N1032_15435</name>
</gene>
<name>A0ABT2H5G2_9MICO</name>
<keyword evidence="2" id="KW-0732">Signal</keyword>
<keyword evidence="1" id="KW-0812">Transmembrane</keyword>
<feature type="transmembrane region" description="Helical" evidence="1">
    <location>
        <begin position="107"/>
        <end position="124"/>
    </location>
</feature>
<accession>A0ABT2H5G2</accession>
<evidence type="ECO:0000313" key="4">
    <source>
        <dbReference type="Proteomes" id="UP001165586"/>
    </source>
</evidence>
<feature type="chain" id="PRO_5045524436" evidence="2">
    <location>
        <begin position="25"/>
        <end position="228"/>
    </location>
</feature>
<feature type="signal peptide" evidence="2">
    <location>
        <begin position="1"/>
        <end position="24"/>
    </location>
</feature>
<dbReference type="Proteomes" id="UP001165586">
    <property type="component" value="Unassembled WGS sequence"/>
</dbReference>
<evidence type="ECO:0000256" key="2">
    <source>
        <dbReference type="SAM" id="SignalP"/>
    </source>
</evidence>
<feature type="transmembrane region" description="Helical" evidence="1">
    <location>
        <begin position="175"/>
        <end position="197"/>
    </location>
</feature>
<sequence>MPNTFALTALPATALAVTALPATALPVDAGLDVTMLHTGGLIALVAIAVTLISLIVLHLLPTKLSPLRDPVSQYGITRYRLGYAVAAWSAAVAGLGAIVALMTVPGSTVTIVLLAVFAVARAVIPAVPMDSPGAPTTRRGRMHNILAFAAFGTVTAAAFVAAGCLHDAGFAAASLWSTVMGVVMAVGAVGLLVARFVPALSGLFGAFERLIYVGFIAWFVALGVAFVS</sequence>
<dbReference type="InterPro" id="IPR009339">
    <property type="entry name" value="DUF998"/>
</dbReference>
<dbReference type="Pfam" id="PF06197">
    <property type="entry name" value="DUF998"/>
    <property type="match status" value="1"/>
</dbReference>
<comment type="caution">
    <text evidence="3">The sequence shown here is derived from an EMBL/GenBank/DDBJ whole genome shotgun (WGS) entry which is preliminary data.</text>
</comment>
<keyword evidence="1" id="KW-0472">Membrane</keyword>
<feature type="transmembrane region" description="Helical" evidence="1">
    <location>
        <begin position="40"/>
        <end position="60"/>
    </location>
</feature>